<protein>
    <submittedName>
        <fullName evidence="2">GNAT family N-acetyltransferase</fullName>
    </submittedName>
</protein>
<dbReference type="InterPro" id="IPR000182">
    <property type="entry name" value="GNAT_dom"/>
</dbReference>
<keyword evidence="3" id="KW-1185">Reference proteome</keyword>
<organism evidence="2 3">
    <name type="scientific">Microlunatus elymi</name>
    <dbReference type="NCBI Taxonomy" id="2596828"/>
    <lineage>
        <taxon>Bacteria</taxon>
        <taxon>Bacillati</taxon>
        <taxon>Actinomycetota</taxon>
        <taxon>Actinomycetes</taxon>
        <taxon>Propionibacteriales</taxon>
        <taxon>Propionibacteriaceae</taxon>
        <taxon>Microlunatus</taxon>
    </lineage>
</organism>
<dbReference type="RefSeq" id="WP_143987800.1">
    <property type="nucleotide sequence ID" value="NZ_CP041692.1"/>
</dbReference>
<reference evidence="2 3" key="1">
    <citation type="submission" date="2019-07" db="EMBL/GenBank/DDBJ databases">
        <title>Microlunatus dokdonensis sp. nov. isolated from the rhizospheric soil of the wild plant Elymus tsukushiensis.</title>
        <authorList>
            <person name="Ghim S.-Y."/>
            <person name="Hwang Y.-J."/>
            <person name="Son J.-S."/>
            <person name="Shin J.-H."/>
        </authorList>
    </citation>
    <scope>NUCLEOTIDE SEQUENCE [LARGE SCALE GENOMIC DNA]</scope>
    <source>
        <strain evidence="2 3">KUDC0627</strain>
    </source>
</reference>
<dbReference type="AlphaFoldDB" id="A0A516Q341"/>
<dbReference type="InterPro" id="IPR056935">
    <property type="entry name" value="Rv0428c-like_C"/>
</dbReference>
<dbReference type="Gene3D" id="3.40.630.30">
    <property type="match status" value="1"/>
</dbReference>
<dbReference type="CDD" id="cd04301">
    <property type="entry name" value="NAT_SF"/>
    <property type="match status" value="1"/>
</dbReference>
<dbReference type="PANTHER" id="PTHR43072">
    <property type="entry name" value="N-ACETYLTRANSFERASE"/>
    <property type="match status" value="1"/>
</dbReference>
<dbReference type="SUPFAM" id="SSF55729">
    <property type="entry name" value="Acyl-CoA N-acyltransferases (Nat)"/>
    <property type="match status" value="1"/>
</dbReference>
<sequence length="338" mass="37181">MDQTPPRAIGADALSAMVPPLGIDDRVTIRYRLTDGSATDVVGWVVGLDDDQVRVQPPAPDGRPQPALVDRDRIILAKRVPPVPGGRPVSRTTAEELERIAMQGWIDESAPLLPGHHGWTLRFGNGFTGRANSCLAVGDPGLPYPEASKLIIEQYQAAGLPPWVQVITDSVPDRRLVDLGWQPTYVPTTVMTGTLGAVVGDHRRTDRVQVAEQLTEDWWQGYLQYRPIPDHETARRILINNPPVGLASVHHDGRLVALGRGQITADWLGIAGLWTDPAFRRQGLATMIIRELAHWAARRGARYGYLQVAQENAGAIAAYSRLGFVRHHDYRYLAPAPV</sequence>
<dbReference type="EMBL" id="CP041692">
    <property type="protein sequence ID" value="QDP97846.1"/>
    <property type="molecule type" value="Genomic_DNA"/>
</dbReference>
<evidence type="ECO:0000259" key="1">
    <source>
        <dbReference type="PROSITE" id="PS51186"/>
    </source>
</evidence>
<dbReference type="InterPro" id="IPR016181">
    <property type="entry name" value="Acyl_CoA_acyltransferase"/>
</dbReference>
<dbReference type="Proteomes" id="UP000319263">
    <property type="component" value="Chromosome"/>
</dbReference>
<dbReference type="GO" id="GO:0016747">
    <property type="term" value="F:acyltransferase activity, transferring groups other than amino-acyl groups"/>
    <property type="evidence" value="ECO:0007669"/>
    <property type="project" value="InterPro"/>
</dbReference>
<gene>
    <name evidence="2" type="ORF">FOE78_19780</name>
</gene>
<keyword evidence="2" id="KW-0808">Transferase</keyword>
<proteinExistence type="predicted"/>
<evidence type="ECO:0000313" key="3">
    <source>
        <dbReference type="Proteomes" id="UP000319263"/>
    </source>
</evidence>
<dbReference type="PROSITE" id="PS51186">
    <property type="entry name" value="GNAT"/>
    <property type="match status" value="1"/>
</dbReference>
<accession>A0A516Q341</accession>
<dbReference type="Pfam" id="PF24553">
    <property type="entry name" value="Rv0428c_C"/>
    <property type="match status" value="1"/>
</dbReference>
<dbReference type="OrthoDB" id="9775595at2"/>
<dbReference type="PANTHER" id="PTHR43072:SF60">
    <property type="entry name" value="L-2,4-DIAMINOBUTYRIC ACID ACETYLTRANSFERASE"/>
    <property type="match status" value="1"/>
</dbReference>
<dbReference type="KEGG" id="mik:FOE78_19780"/>
<evidence type="ECO:0000313" key="2">
    <source>
        <dbReference type="EMBL" id="QDP97846.1"/>
    </source>
</evidence>
<feature type="domain" description="N-acetyltransferase" evidence="1">
    <location>
        <begin position="197"/>
        <end position="338"/>
    </location>
</feature>
<name>A0A516Q341_9ACTN</name>